<keyword evidence="3" id="KW-1185">Reference proteome</keyword>
<dbReference type="PROSITE" id="PS51257">
    <property type="entry name" value="PROKAR_LIPOPROTEIN"/>
    <property type="match status" value="1"/>
</dbReference>
<evidence type="ECO:0000313" key="3">
    <source>
        <dbReference type="Proteomes" id="UP001595798"/>
    </source>
</evidence>
<dbReference type="Proteomes" id="UP001595798">
    <property type="component" value="Unassembled WGS sequence"/>
</dbReference>
<reference evidence="3" key="1">
    <citation type="journal article" date="2019" name="Int. J. Syst. Evol. Microbiol.">
        <title>The Global Catalogue of Microorganisms (GCM) 10K type strain sequencing project: providing services to taxonomists for standard genome sequencing and annotation.</title>
        <authorList>
            <consortium name="The Broad Institute Genomics Platform"/>
            <consortium name="The Broad Institute Genome Sequencing Center for Infectious Disease"/>
            <person name="Wu L."/>
            <person name="Ma J."/>
        </authorList>
    </citation>
    <scope>NUCLEOTIDE SEQUENCE [LARGE SCALE GENOMIC DNA]</scope>
    <source>
        <strain evidence="3">CECT 7297</strain>
    </source>
</reference>
<dbReference type="RefSeq" id="WP_379886275.1">
    <property type="nucleotide sequence ID" value="NZ_JBHSDI010000010.1"/>
</dbReference>
<dbReference type="InterPro" id="IPR021457">
    <property type="entry name" value="DUF3108"/>
</dbReference>
<evidence type="ECO:0000313" key="2">
    <source>
        <dbReference type="EMBL" id="MFC4258752.1"/>
    </source>
</evidence>
<organism evidence="2 3">
    <name type="scientific">Marinobacter lacisalsi</name>
    <dbReference type="NCBI Taxonomy" id="475979"/>
    <lineage>
        <taxon>Bacteria</taxon>
        <taxon>Pseudomonadati</taxon>
        <taxon>Pseudomonadota</taxon>
        <taxon>Gammaproteobacteria</taxon>
        <taxon>Pseudomonadales</taxon>
        <taxon>Marinobacteraceae</taxon>
        <taxon>Marinobacter</taxon>
    </lineage>
</organism>
<evidence type="ECO:0000256" key="1">
    <source>
        <dbReference type="SAM" id="SignalP"/>
    </source>
</evidence>
<name>A0ABV8QGS4_9GAMM</name>
<feature type="chain" id="PRO_5045927328" evidence="1">
    <location>
        <begin position="31"/>
        <end position="249"/>
    </location>
</feature>
<protein>
    <submittedName>
        <fullName evidence="2">DUF3108 domain-containing protein</fullName>
    </submittedName>
</protein>
<gene>
    <name evidence="2" type="ORF">ACFOZ5_06865</name>
</gene>
<dbReference type="EMBL" id="JBHSDI010000010">
    <property type="protein sequence ID" value="MFC4258752.1"/>
    <property type="molecule type" value="Genomic_DNA"/>
</dbReference>
<feature type="signal peptide" evidence="1">
    <location>
        <begin position="1"/>
        <end position="30"/>
    </location>
</feature>
<comment type="caution">
    <text evidence="2">The sequence shown here is derived from an EMBL/GenBank/DDBJ whole genome shotgun (WGS) entry which is preliminary data.</text>
</comment>
<accession>A0ABV8QGS4</accession>
<proteinExistence type="predicted"/>
<sequence length="249" mass="27809">MTGLQSRPLPGRHLLASIAMLLGACTTALAAETATQHPDLTPMSATYGASMDKGLAIDGSATRTLEQQADGTWLYRFDVDSFIADITESVTFRWENGHIRPLEYRYALKGLMVRDRSRAMNFSWAANSISGSFEGDSFTMEMAENALDPLGFQLQMRQDLKAGKQEMTYAVADDGDFDHDRFTVIGEETLTTPMGEMATLKVEKVRDEDSKRETLMWFAPELDYLLVQLVQVEPDGSRYEVNLEDAELP</sequence>
<dbReference type="Pfam" id="PF11306">
    <property type="entry name" value="DUF3108"/>
    <property type="match status" value="1"/>
</dbReference>
<keyword evidence="1" id="KW-0732">Signal</keyword>